<feature type="domain" description="TonB-dependent receptor plug" evidence="13">
    <location>
        <begin position="34"/>
        <end position="143"/>
    </location>
</feature>
<dbReference type="EMBL" id="OX365700">
    <property type="protein sequence ID" value="CAI4032278.1"/>
    <property type="molecule type" value="Genomic_DNA"/>
</dbReference>
<dbReference type="Pfam" id="PF00593">
    <property type="entry name" value="TonB_dep_Rec_b-barrel"/>
    <property type="match status" value="1"/>
</dbReference>
<dbReference type="CDD" id="cd01347">
    <property type="entry name" value="ligand_gated_channel"/>
    <property type="match status" value="1"/>
</dbReference>
<dbReference type="GO" id="GO:0009279">
    <property type="term" value="C:cell outer membrane"/>
    <property type="evidence" value="ECO:0007669"/>
    <property type="project" value="UniProtKB-SubCell"/>
</dbReference>
<evidence type="ECO:0000313" key="14">
    <source>
        <dbReference type="EMBL" id="CAI4032278.1"/>
    </source>
</evidence>
<evidence type="ECO:0000256" key="10">
    <source>
        <dbReference type="PROSITE-ProRule" id="PRU01360"/>
    </source>
</evidence>
<dbReference type="RefSeq" id="WP_289269017.1">
    <property type="nucleotide sequence ID" value="NZ_OX365700.1"/>
</dbReference>
<dbReference type="GO" id="GO:0015344">
    <property type="term" value="F:siderophore uptake transmembrane transporter activity"/>
    <property type="evidence" value="ECO:0007669"/>
    <property type="project" value="TreeGrafter"/>
</dbReference>
<dbReference type="SUPFAM" id="SSF56935">
    <property type="entry name" value="Porins"/>
    <property type="match status" value="1"/>
</dbReference>
<name>A0AA86N048_9BACT</name>
<dbReference type="GO" id="GO:0044718">
    <property type="term" value="P:siderophore transmembrane transport"/>
    <property type="evidence" value="ECO:0007669"/>
    <property type="project" value="TreeGrafter"/>
</dbReference>
<evidence type="ECO:0000259" key="12">
    <source>
        <dbReference type="Pfam" id="PF00593"/>
    </source>
</evidence>
<dbReference type="Gene3D" id="2.170.130.10">
    <property type="entry name" value="TonB-dependent receptor, plug domain"/>
    <property type="match status" value="1"/>
</dbReference>
<keyword evidence="15" id="KW-1185">Reference proteome</keyword>
<evidence type="ECO:0000256" key="8">
    <source>
        <dbReference type="ARBA" id="ARBA00023170"/>
    </source>
</evidence>
<comment type="subcellular location">
    <subcellularLocation>
        <location evidence="1 10">Cell outer membrane</location>
        <topology evidence="1 10">Multi-pass membrane protein</topology>
    </subcellularLocation>
</comment>
<dbReference type="InterPro" id="IPR039426">
    <property type="entry name" value="TonB-dep_rcpt-like"/>
</dbReference>
<dbReference type="PANTHER" id="PTHR30069">
    <property type="entry name" value="TONB-DEPENDENT OUTER MEMBRANE RECEPTOR"/>
    <property type="match status" value="1"/>
</dbReference>
<dbReference type="AlphaFoldDB" id="A0AA86N048"/>
<reference evidence="14" key="1">
    <citation type="submission" date="2022-10" db="EMBL/GenBank/DDBJ databases">
        <authorList>
            <person name="Koch H."/>
        </authorList>
    </citation>
    <scope>NUCLEOTIDE SEQUENCE</scope>
    <source>
        <strain evidence="14">DNF</strain>
    </source>
</reference>
<keyword evidence="3 10" id="KW-1134">Transmembrane beta strand</keyword>
<dbReference type="PANTHER" id="PTHR30069:SF29">
    <property type="entry name" value="HEMOGLOBIN AND HEMOGLOBIN-HAPTOGLOBIN-BINDING PROTEIN 1-RELATED"/>
    <property type="match status" value="1"/>
</dbReference>
<evidence type="ECO:0000256" key="1">
    <source>
        <dbReference type="ARBA" id="ARBA00004571"/>
    </source>
</evidence>
<keyword evidence="8 14" id="KW-0675">Receptor</keyword>
<dbReference type="InterPro" id="IPR037066">
    <property type="entry name" value="Plug_dom_sf"/>
</dbReference>
<gene>
    <name evidence="14" type="ORF">DNFV4_02707</name>
</gene>
<dbReference type="Gene3D" id="2.40.170.20">
    <property type="entry name" value="TonB-dependent receptor, beta-barrel domain"/>
    <property type="match status" value="1"/>
</dbReference>
<keyword evidence="6 11" id="KW-0798">TonB box</keyword>
<keyword evidence="4 10" id="KW-0812">Transmembrane</keyword>
<dbReference type="InterPro" id="IPR000531">
    <property type="entry name" value="Beta-barrel_TonB"/>
</dbReference>
<protein>
    <submittedName>
        <fullName evidence="14">TonB-dependent receptor</fullName>
    </submittedName>
</protein>
<evidence type="ECO:0000256" key="4">
    <source>
        <dbReference type="ARBA" id="ARBA00022692"/>
    </source>
</evidence>
<proteinExistence type="inferred from homology"/>
<sequence length="642" mass="71787">MPERSSLLADEIRQEIDFLKEETVVTPMWKEQPISEAPSNVYVITAEDIRQSGATDIPTLLRRVPGMSVMELSGGEFAVSARGNNQLFANKILLLIDGRSAYIDAQGVIPWKTLPVSLVEIKQIEVVKGPAAAVYGFNAFDGVVNIITKSPEEMRGATIQAGAGEFATIRSAAVYANRHEQIGYRLSLGHDQNSQWRDRNALALRTSRFNGLINYHPNQDAMIRIEGGVVDTNRMDLASGDFLRVDSPNTISYARVSYERPDFFIRAFWNQQDLTINNGSYPVLAPIFTVSDRFGRTTGIPFLTNSYDVVSQYTAWIFTTHRLSLGANYRYNTLSGTEVFQYGQEHRFGLYVQDEWRPHEKFWVVGGVRMDLQSGINPTYSPRVALFYAPAKDHTFRLSGSVAYRPPTLVEANHEVLTTTTLFGFSSTDVLRGTSQADPEQITSYEAEYQGWYFHHRLRARAAIFHNHISKLITAVDSGPGMAEWRNQPGVADIRGAEVGLEILVASWLRGFATYAYQDINQSFTDIIRRGGPRHAANAGVTADWENGVNLSAVVHYVSSATYPVRAELSTLANFGIIPASAVPAEQLPSYTLVNLWAGYRFWHRKAEMAVSVYNALNDQHREHPLGDVISSRVMGWLTLRL</sequence>
<evidence type="ECO:0000259" key="13">
    <source>
        <dbReference type="Pfam" id="PF07715"/>
    </source>
</evidence>
<evidence type="ECO:0000256" key="6">
    <source>
        <dbReference type="ARBA" id="ARBA00023077"/>
    </source>
</evidence>
<dbReference type="Proteomes" id="UP001179121">
    <property type="component" value="Chromosome"/>
</dbReference>
<dbReference type="InterPro" id="IPR036942">
    <property type="entry name" value="Beta-barrel_TonB_sf"/>
</dbReference>
<comment type="similarity">
    <text evidence="10 11">Belongs to the TonB-dependent receptor family.</text>
</comment>
<evidence type="ECO:0000256" key="7">
    <source>
        <dbReference type="ARBA" id="ARBA00023136"/>
    </source>
</evidence>
<keyword evidence="2 10" id="KW-0813">Transport</keyword>
<dbReference type="PROSITE" id="PS52016">
    <property type="entry name" value="TONB_DEPENDENT_REC_3"/>
    <property type="match status" value="1"/>
</dbReference>
<evidence type="ECO:0000256" key="2">
    <source>
        <dbReference type="ARBA" id="ARBA00022448"/>
    </source>
</evidence>
<accession>A0AA86N048</accession>
<evidence type="ECO:0000313" key="15">
    <source>
        <dbReference type="Proteomes" id="UP001179121"/>
    </source>
</evidence>
<keyword evidence="5" id="KW-0732">Signal</keyword>
<organism evidence="14 15">
    <name type="scientific">Nitrospira tepida</name>
    <dbReference type="NCBI Taxonomy" id="2973512"/>
    <lineage>
        <taxon>Bacteria</taxon>
        <taxon>Pseudomonadati</taxon>
        <taxon>Nitrospirota</taxon>
        <taxon>Nitrospiria</taxon>
        <taxon>Nitrospirales</taxon>
        <taxon>Nitrospiraceae</taxon>
        <taxon>Nitrospira</taxon>
    </lineage>
</organism>
<keyword evidence="9 10" id="KW-0998">Cell outer membrane</keyword>
<evidence type="ECO:0000256" key="11">
    <source>
        <dbReference type="RuleBase" id="RU003357"/>
    </source>
</evidence>
<evidence type="ECO:0000256" key="5">
    <source>
        <dbReference type="ARBA" id="ARBA00022729"/>
    </source>
</evidence>
<dbReference type="KEGG" id="nti:DNFV4_02707"/>
<dbReference type="Pfam" id="PF07715">
    <property type="entry name" value="Plug"/>
    <property type="match status" value="1"/>
</dbReference>
<dbReference type="InterPro" id="IPR012910">
    <property type="entry name" value="Plug_dom"/>
</dbReference>
<keyword evidence="7 10" id="KW-0472">Membrane</keyword>
<feature type="domain" description="TonB-dependent receptor-like beta-barrel" evidence="12">
    <location>
        <begin position="196"/>
        <end position="615"/>
    </location>
</feature>
<evidence type="ECO:0000256" key="3">
    <source>
        <dbReference type="ARBA" id="ARBA00022452"/>
    </source>
</evidence>
<evidence type="ECO:0000256" key="9">
    <source>
        <dbReference type="ARBA" id="ARBA00023237"/>
    </source>
</evidence>